<evidence type="ECO:0000256" key="1">
    <source>
        <dbReference type="ARBA" id="ARBA00004651"/>
    </source>
</evidence>
<feature type="region of interest" description="Disordered" evidence="7">
    <location>
        <begin position="123"/>
        <end position="154"/>
    </location>
</feature>
<organism evidence="10 11">
    <name type="scientific">Streptomyces microflavus</name>
    <name type="common">Streptomyces lipmanii</name>
    <dbReference type="NCBI Taxonomy" id="1919"/>
    <lineage>
        <taxon>Bacteria</taxon>
        <taxon>Bacillati</taxon>
        <taxon>Actinomycetota</taxon>
        <taxon>Actinomycetes</taxon>
        <taxon>Kitasatosporales</taxon>
        <taxon>Streptomycetaceae</taxon>
        <taxon>Streptomyces</taxon>
    </lineage>
</organism>
<evidence type="ECO:0000313" key="10">
    <source>
        <dbReference type="EMBL" id="GFN05361.1"/>
    </source>
</evidence>
<dbReference type="InterPro" id="IPR050545">
    <property type="entry name" value="Mycobact_MmpL"/>
</dbReference>
<accession>A0A7J0CS63</accession>
<dbReference type="GO" id="GO:0005886">
    <property type="term" value="C:plasma membrane"/>
    <property type="evidence" value="ECO:0007669"/>
    <property type="project" value="UniProtKB-SubCell"/>
</dbReference>
<feature type="transmembrane region" description="Helical" evidence="8">
    <location>
        <begin position="46"/>
        <end position="68"/>
    </location>
</feature>
<evidence type="ECO:0000259" key="9">
    <source>
        <dbReference type="Pfam" id="PF03176"/>
    </source>
</evidence>
<evidence type="ECO:0000313" key="11">
    <source>
        <dbReference type="Proteomes" id="UP000498740"/>
    </source>
</evidence>
<dbReference type="Proteomes" id="UP000498740">
    <property type="component" value="Unassembled WGS sequence"/>
</dbReference>
<evidence type="ECO:0000256" key="4">
    <source>
        <dbReference type="ARBA" id="ARBA00022692"/>
    </source>
</evidence>
<dbReference type="Pfam" id="PF03176">
    <property type="entry name" value="MMPL"/>
    <property type="match status" value="1"/>
</dbReference>
<dbReference type="PANTHER" id="PTHR33406">
    <property type="entry name" value="MEMBRANE PROTEIN MJ1562-RELATED"/>
    <property type="match status" value="1"/>
</dbReference>
<comment type="similarity">
    <text evidence="2">Belongs to the resistance-nodulation-cell division (RND) (TC 2.A.6) family. MmpL subfamily.</text>
</comment>
<keyword evidence="4 8" id="KW-0812">Transmembrane</keyword>
<dbReference type="PANTHER" id="PTHR33406:SF11">
    <property type="entry name" value="MEMBRANE PROTEIN SCO6666-RELATED"/>
    <property type="match status" value="1"/>
</dbReference>
<dbReference type="RefSeq" id="WP_078657413.1">
    <property type="nucleotide sequence ID" value="NZ_BMUG01000002.1"/>
</dbReference>
<evidence type="ECO:0000256" key="3">
    <source>
        <dbReference type="ARBA" id="ARBA00022475"/>
    </source>
</evidence>
<sequence>MKSSGYAEFNRQAGESVEKDLLPADSTAVPTPLLLLILVFRSGAAALLPLAVAGVSVVGSPAILVVVAQFTSVSVFATNLTTALGLGLATAHRATPPGALTVADSGPIPATFRAMVFVLGPGTAPAGSADPQRNRDLRSTPGTRRDPLQPEFSQVGGGLLMWSLGDSNS</sequence>
<evidence type="ECO:0000256" key="7">
    <source>
        <dbReference type="SAM" id="MobiDB-lite"/>
    </source>
</evidence>
<keyword evidence="3" id="KW-1003">Cell membrane</keyword>
<name>A0A7J0CS63_STRMI</name>
<keyword evidence="6 8" id="KW-0472">Membrane</keyword>
<protein>
    <recommendedName>
        <fullName evidence="9">Membrane transport protein MMPL domain-containing protein</fullName>
    </recommendedName>
</protein>
<comment type="subcellular location">
    <subcellularLocation>
        <location evidence="1">Cell membrane</location>
        <topology evidence="1">Multi-pass membrane protein</topology>
    </subcellularLocation>
</comment>
<evidence type="ECO:0000256" key="5">
    <source>
        <dbReference type="ARBA" id="ARBA00022989"/>
    </source>
</evidence>
<feature type="domain" description="Membrane transport protein MMPL" evidence="9">
    <location>
        <begin position="6"/>
        <end position="91"/>
    </location>
</feature>
<evidence type="ECO:0000256" key="6">
    <source>
        <dbReference type="ARBA" id="ARBA00023136"/>
    </source>
</evidence>
<evidence type="ECO:0000256" key="2">
    <source>
        <dbReference type="ARBA" id="ARBA00010157"/>
    </source>
</evidence>
<proteinExistence type="inferred from homology"/>
<feature type="compositionally biased region" description="Basic and acidic residues" evidence="7">
    <location>
        <begin position="132"/>
        <end position="148"/>
    </location>
</feature>
<dbReference type="InterPro" id="IPR004869">
    <property type="entry name" value="MMPL_dom"/>
</dbReference>
<keyword evidence="5 8" id="KW-1133">Transmembrane helix</keyword>
<reference evidence="10 11" key="1">
    <citation type="submission" date="2020-05" db="EMBL/GenBank/DDBJ databases">
        <title>Whole genome shotgun sequence of Streptomyces microflavus NBRC 13062.</title>
        <authorList>
            <person name="Komaki H."/>
            <person name="Tamura T."/>
        </authorList>
    </citation>
    <scope>NUCLEOTIDE SEQUENCE [LARGE SCALE GENOMIC DNA]</scope>
    <source>
        <strain evidence="10 11">NBRC 13062</strain>
    </source>
</reference>
<evidence type="ECO:0000256" key="8">
    <source>
        <dbReference type="SAM" id="Phobius"/>
    </source>
</evidence>
<dbReference type="EMBL" id="BLWD01000001">
    <property type="protein sequence ID" value="GFN05361.1"/>
    <property type="molecule type" value="Genomic_DNA"/>
</dbReference>
<gene>
    <name evidence="10" type="ORF">Smic_39170</name>
</gene>
<comment type="caution">
    <text evidence="10">The sequence shown here is derived from an EMBL/GenBank/DDBJ whole genome shotgun (WGS) entry which is preliminary data.</text>
</comment>
<dbReference type="AlphaFoldDB" id="A0A7J0CS63"/>